<evidence type="ECO:0000313" key="11">
    <source>
        <dbReference type="Proteomes" id="UP000051491"/>
    </source>
</evidence>
<keyword evidence="8" id="KW-0282">Flagellum</keyword>
<sequence length="251" mass="27195">MAEVQLVSLVICRIFSFMVTAPILSQRSFPNTAKLIVGGSLVVAAIPLVGKVKAMSVVIFALVALKETLLGLAMGYVSQLVFQAVIMAGSLIDFQNGFSMGQAYDRTMEVSSSQFGRMYYWLALAVFFMLNLHLELFRAVMLSFTIVPLGTATLTNASVKGVVILTSKTLAMAFNVAAPLIIAVMVIDIVLGILSRSVPQMNVLMLSLSLKSTVGMIIFLIMLPNVVELLGKIIPQSYEYLVEFLRSVGQA</sequence>
<dbReference type="GO" id="GO:0006605">
    <property type="term" value="P:protein targeting"/>
    <property type="evidence" value="ECO:0007669"/>
    <property type="project" value="InterPro"/>
</dbReference>
<dbReference type="Pfam" id="PF01311">
    <property type="entry name" value="Bac_export_1"/>
    <property type="match status" value="1"/>
</dbReference>
<protein>
    <submittedName>
        <fullName evidence="9">Flagellar biosynthesis protein FliR</fullName>
    </submittedName>
    <submittedName>
        <fullName evidence="8">Flagellar biosynthetic protein FliR</fullName>
    </submittedName>
</protein>
<feature type="transmembrane region" description="Helical" evidence="7">
    <location>
        <begin position="140"/>
        <end position="159"/>
    </location>
</feature>
<proteinExistence type="inferred from homology"/>
<comment type="subcellular location">
    <subcellularLocation>
        <location evidence="1">Cell membrane</location>
        <topology evidence="1">Multi-pass membrane protein</topology>
    </subcellularLocation>
</comment>
<dbReference type="PATRIC" id="fig|89059.3.peg.853"/>
<feature type="transmembrane region" description="Helical" evidence="7">
    <location>
        <begin position="36"/>
        <end position="63"/>
    </location>
</feature>
<dbReference type="PRINTS" id="PR00953">
    <property type="entry name" value="TYPE3IMRPROT"/>
</dbReference>
<feature type="transmembrane region" description="Helical" evidence="7">
    <location>
        <begin position="115"/>
        <end position="134"/>
    </location>
</feature>
<keyword evidence="8" id="KW-0969">Cilium</keyword>
<evidence type="ECO:0000256" key="7">
    <source>
        <dbReference type="SAM" id="Phobius"/>
    </source>
</evidence>
<accession>A0A0A7RKA0</accession>
<reference evidence="12" key="4">
    <citation type="submission" date="2016-11" db="EMBL/GenBank/DDBJ databases">
        <authorList>
            <person name="Papadimitriou K."/>
        </authorList>
    </citation>
    <scope>NUCLEOTIDE SEQUENCE [LARGE SCALE GENOMIC DNA]</scope>
    <source>
        <strain evidence="12">ACA-DC 1533</strain>
    </source>
</reference>
<dbReference type="InterPro" id="IPR002010">
    <property type="entry name" value="T3SS_IM_R"/>
</dbReference>
<name>A0A0A7RKA0_9LACO</name>
<dbReference type="GO" id="GO:0005886">
    <property type="term" value="C:plasma membrane"/>
    <property type="evidence" value="ECO:0007669"/>
    <property type="project" value="UniProtKB-SubCell"/>
</dbReference>
<keyword evidence="6 7" id="KW-0472">Membrane</keyword>
<gene>
    <name evidence="8" type="primary">fliR</name>
    <name evidence="9" type="ORF">IV43_GL000817</name>
    <name evidence="10" type="ORF">LAC1533_1882</name>
</gene>
<dbReference type="PANTHER" id="PTHR30065">
    <property type="entry name" value="FLAGELLAR BIOSYNTHETIC PROTEIN FLIR"/>
    <property type="match status" value="1"/>
</dbReference>
<reference evidence="10" key="3">
    <citation type="submission" date="2016-11" db="EMBL/GenBank/DDBJ databases">
        <authorList>
            <person name="Jaros S."/>
            <person name="Januszkiewicz K."/>
            <person name="Wedrychowicz H."/>
        </authorList>
    </citation>
    <scope>NUCLEOTIDE SEQUENCE [LARGE SCALE GENOMIC DNA]</scope>
    <source>
        <strain evidence="10">ACA-DC 1533</strain>
    </source>
</reference>
<keyword evidence="4 7" id="KW-0812">Transmembrane</keyword>
<feature type="transmembrane region" description="Helical" evidence="7">
    <location>
        <begin position="171"/>
        <end position="194"/>
    </location>
</feature>
<evidence type="ECO:0000256" key="1">
    <source>
        <dbReference type="ARBA" id="ARBA00004651"/>
    </source>
</evidence>
<dbReference type="EMBL" id="JQBK01000002">
    <property type="protein sequence ID" value="KRN88070.1"/>
    <property type="molecule type" value="Genomic_DNA"/>
</dbReference>
<keyword evidence="5 7" id="KW-1133">Transmembrane helix</keyword>
<dbReference type="EMBL" id="KM886858">
    <property type="protein sequence ID" value="AJA33633.1"/>
    <property type="molecule type" value="Genomic_DNA"/>
</dbReference>
<dbReference type="AlphaFoldDB" id="A0A0A7RKA0"/>
<evidence type="ECO:0000256" key="5">
    <source>
        <dbReference type="ARBA" id="ARBA00022989"/>
    </source>
</evidence>
<dbReference type="KEGG" id="laca:LAC1533_1882"/>
<evidence type="ECO:0000256" key="4">
    <source>
        <dbReference type="ARBA" id="ARBA00022692"/>
    </source>
</evidence>
<evidence type="ECO:0000256" key="6">
    <source>
        <dbReference type="ARBA" id="ARBA00023136"/>
    </source>
</evidence>
<dbReference type="PANTHER" id="PTHR30065:SF1">
    <property type="entry name" value="SURFACE PRESENTATION OF ANTIGENS PROTEIN SPAR"/>
    <property type="match status" value="1"/>
</dbReference>
<keyword evidence="8" id="KW-0966">Cell projection</keyword>
<feature type="transmembrane region" description="Helical" evidence="7">
    <location>
        <begin position="69"/>
        <end position="94"/>
    </location>
</feature>
<evidence type="ECO:0000256" key="3">
    <source>
        <dbReference type="ARBA" id="ARBA00022475"/>
    </source>
</evidence>
<dbReference type="RefSeq" id="WP_010498195.1">
    <property type="nucleotide sequence ID" value="NZ_JQBK01000002.1"/>
</dbReference>
<dbReference type="Proteomes" id="UP000051491">
    <property type="component" value="Unassembled WGS sequence"/>
</dbReference>
<dbReference type="GeneID" id="95349992"/>
<dbReference type="Proteomes" id="UP000190935">
    <property type="component" value="Chromosome I"/>
</dbReference>
<evidence type="ECO:0000256" key="2">
    <source>
        <dbReference type="ARBA" id="ARBA00009772"/>
    </source>
</evidence>
<feature type="transmembrane region" description="Helical" evidence="7">
    <location>
        <begin position="6"/>
        <end position="24"/>
    </location>
</feature>
<comment type="similarity">
    <text evidence="2">Belongs to the FliR/MopE/SpaR family.</text>
</comment>
<evidence type="ECO:0000313" key="9">
    <source>
        <dbReference type="EMBL" id="KRN88070.1"/>
    </source>
</evidence>
<dbReference type="STRING" id="89059.LAC1533_1882"/>
<keyword evidence="3" id="KW-1003">Cell membrane</keyword>
<dbReference type="EMBL" id="LT630287">
    <property type="protein sequence ID" value="SFV41305.1"/>
    <property type="molecule type" value="Genomic_DNA"/>
</dbReference>
<evidence type="ECO:0000313" key="10">
    <source>
        <dbReference type="EMBL" id="SFV41305.1"/>
    </source>
</evidence>
<evidence type="ECO:0000313" key="8">
    <source>
        <dbReference type="EMBL" id="AJA33633.1"/>
    </source>
</evidence>
<reference evidence="9 11" key="2">
    <citation type="journal article" date="2015" name="Genome Announc.">
        <title>Expanding the biotechnology potential of lactobacilli through comparative genomics of 213 strains and associated genera.</title>
        <authorList>
            <person name="Sun Z."/>
            <person name="Harris H.M."/>
            <person name="McCann A."/>
            <person name="Guo C."/>
            <person name="Argimon S."/>
            <person name="Zhang W."/>
            <person name="Yang X."/>
            <person name="Jeffery I.B."/>
            <person name="Cooney J.C."/>
            <person name="Kagawa T.F."/>
            <person name="Liu W."/>
            <person name="Song Y."/>
            <person name="Salvetti E."/>
            <person name="Wrobel A."/>
            <person name="Rasinkangas P."/>
            <person name="Parkhill J."/>
            <person name="Rea M.C."/>
            <person name="O'Sullivan O."/>
            <person name="Ritari J."/>
            <person name="Douillard F.P."/>
            <person name="Paul Ross R."/>
            <person name="Yang R."/>
            <person name="Briner A.E."/>
            <person name="Felis G.E."/>
            <person name="de Vos W.M."/>
            <person name="Barrangou R."/>
            <person name="Klaenhammer T.R."/>
            <person name="Caufield P.W."/>
            <person name="Cui Y."/>
            <person name="Zhang H."/>
            <person name="O'Toole P.W."/>
        </authorList>
    </citation>
    <scope>NUCLEOTIDE SEQUENCE [LARGE SCALE GENOMIC DNA]</scope>
    <source>
        <strain evidence="9 11">DSM 15353</strain>
    </source>
</reference>
<organism evidence="8">
    <name type="scientific">Ligilactobacillus acidipiscis</name>
    <dbReference type="NCBI Taxonomy" id="89059"/>
    <lineage>
        <taxon>Bacteria</taxon>
        <taxon>Bacillati</taxon>
        <taxon>Bacillota</taxon>
        <taxon>Bacilli</taxon>
        <taxon>Lactobacillales</taxon>
        <taxon>Lactobacillaceae</taxon>
        <taxon>Ligilactobacillus</taxon>
    </lineage>
</organism>
<evidence type="ECO:0000313" key="12">
    <source>
        <dbReference type="Proteomes" id="UP000190935"/>
    </source>
</evidence>
<reference evidence="8" key="1">
    <citation type="journal article" date="2014" name="Appl. Environ. Microbiol.">
        <title>Detection and genomic characterization of motility in Lactobacillus curvatus: confirmation of motility in a species outside the Lactobacillus salivarius clade.</title>
        <authorList>
            <person name="Cousin F.J."/>
            <person name="Lynch S.M."/>
            <person name="Harris H.M."/>
            <person name="McCann A."/>
            <person name="Lynch D.B."/>
            <person name="Neville B.A."/>
            <person name="Irisawa T."/>
            <person name="Okada S."/>
            <person name="Endo A."/>
            <person name="O'Toole P.W."/>
        </authorList>
    </citation>
    <scope>NUCLEOTIDE SEQUENCE</scope>
    <source>
        <strain evidence="8">KCTC 13900</strain>
    </source>
</reference>